<keyword evidence="3" id="KW-0028">Amino-acid biosynthesis</keyword>
<sequence length="257" mass="28584">MRFYKYQGTGNDFVIVDNRAVNHSALSQQRIHQICDRRFGIGADGFMLLNNKPGYDFEMVYYNADGREGSMCGNGGRCIVQFAHDIGIDRNNFKFLAVDGDHLADITDGLVSLKMMDVTGISQFDTHSVLNTGSPHYVKKVTGLAEMDVYTEGRNIRYNDEFNEKGINVNFVEELGKGSLKVRTYERGVEDETFSCGTGVTAAALVFYQQETGRNSIDIEVLGGKLNVSYNRNADGSYDDIWLKGPAVKVFEGNVGF</sequence>
<comment type="pathway">
    <text evidence="3">Amino-acid biosynthesis; L-lysine biosynthesis via DAP pathway; DL-2,6-diaminopimelate from LL-2,6-diaminopimelate: step 1/1.</text>
</comment>
<feature type="binding site" evidence="3">
    <location>
        <position position="11"/>
    </location>
    <ligand>
        <name>substrate</name>
    </ligand>
</feature>
<reference evidence="5 6" key="1">
    <citation type="submission" date="2023-12" db="EMBL/GenBank/DDBJ databases">
        <title>Genome sequencing and assembly of bacterial species from a model synthetic community.</title>
        <authorList>
            <person name="Hogle S.L."/>
        </authorList>
    </citation>
    <scope>NUCLEOTIDE SEQUENCE [LARGE SCALE GENOMIC DNA]</scope>
    <source>
        <strain evidence="5 6">HAMBI_3031</strain>
    </source>
</reference>
<feature type="active site" description="Proton acceptor" evidence="3">
    <location>
        <position position="196"/>
    </location>
</feature>
<dbReference type="Gene3D" id="3.10.310.10">
    <property type="entry name" value="Diaminopimelate Epimerase, Chain A, domain 1"/>
    <property type="match status" value="2"/>
</dbReference>
<comment type="function">
    <text evidence="3">Catalyzes the stereoinversion of LL-2,6-diaminopimelate (L,L-DAP) to meso-diaminopimelate (meso-DAP), a precursor of L-lysine and an essential component of the bacterial peptidoglycan.</text>
</comment>
<dbReference type="EMBL" id="CP139960">
    <property type="protein sequence ID" value="WQD38854.1"/>
    <property type="molecule type" value="Genomic_DNA"/>
</dbReference>
<feature type="binding site" evidence="3">
    <location>
        <position position="63"/>
    </location>
    <ligand>
        <name>substrate</name>
    </ligand>
</feature>
<dbReference type="RefSeq" id="WP_114793267.1">
    <property type="nucleotide sequence ID" value="NZ_CP139960.1"/>
</dbReference>
<accession>A0ABZ0W854</accession>
<dbReference type="EC" id="5.1.1.7" evidence="3 4"/>
<evidence type="ECO:0000313" key="5">
    <source>
        <dbReference type="EMBL" id="WQD38854.1"/>
    </source>
</evidence>
<evidence type="ECO:0000256" key="2">
    <source>
        <dbReference type="ARBA" id="ARBA00023235"/>
    </source>
</evidence>
<feature type="binding site" evidence="3">
    <location>
        <begin position="186"/>
        <end position="187"/>
    </location>
    <ligand>
        <name>substrate</name>
    </ligand>
</feature>
<gene>
    <name evidence="3 5" type="primary">dapF</name>
    <name evidence="5" type="ORF">U0035_01680</name>
</gene>
<comment type="subcellular location">
    <subcellularLocation>
        <location evidence="3">Cytoplasm</location>
    </subcellularLocation>
</comment>
<comment type="caution">
    <text evidence="3">Lacks conserved residue(s) required for the propagation of feature annotation.</text>
</comment>
<dbReference type="GO" id="GO:0008837">
    <property type="term" value="F:diaminopimelate epimerase activity"/>
    <property type="evidence" value="ECO:0007669"/>
    <property type="project" value="UniProtKB-EC"/>
</dbReference>
<comment type="catalytic activity">
    <reaction evidence="3">
        <text>(2S,6S)-2,6-diaminopimelate = meso-2,6-diaminopimelate</text>
        <dbReference type="Rhea" id="RHEA:15393"/>
        <dbReference type="ChEBI" id="CHEBI:57609"/>
        <dbReference type="ChEBI" id="CHEBI:57791"/>
        <dbReference type="EC" id="5.1.1.7"/>
    </reaction>
</comment>
<feature type="binding site" evidence="3">
    <location>
        <begin position="73"/>
        <end position="74"/>
    </location>
    <ligand>
        <name>substrate</name>
    </ligand>
</feature>
<keyword evidence="3" id="KW-0457">Lysine biosynthesis</keyword>
<dbReference type="HAMAP" id="MF_00197">
    <property type="entry name" value="DAP_epimerase"/>
    <property type="match status" value="1"/>
</dbReference>
<keyword evidence="2 3" id="KW-0413">Isomerase</keyword>
<keyword evidence="6" id="KW-1185">Reference proteome</keyword>
<organism evidence="5 6">
    <name type="scientific">Niabella yanshanensis</name>
    <dbReference type="NCBI Taxonomy" id="577386"/>
    <lineage>
        <taxon>Bacteria</taxon>
        <taxon>Pseudomonadati</taxon>
        <taxon>Bacteroidota</taxon>
        <taxon>Chitinophagia</taxon>
        <taxon>Chitinophagales</taxon>
        <taxon>Chitinophagaceae</taxon>
        <taxon>Niabella</taxon>
    </lineage>
</organism>
<name>A0ABZ0W854_9BACT</name>
<keyword evidence="3" id="KW-0963">Cytoplasm</keyword>
<dbReference type="Proteomes" id="UP001325680">
    <property type="component" value="Chromosome"/>
</dbReference>
<dbReference type="InterPro" id="IPR001653">
    <property type="entry name" value="DAP_epimerase_DapF"/>
</dbReference>
<evidence type="ECO:0000256" key="3">
    <source>
        <dbReference type="HAMAP-Rule" id="MF_00197"/>
    </source>
</evidence>
<dbReference type="Pfam" id="PF01678">
    <property type="entry name" value="DAP_epimerase"/>
    <property type="match status" value="2"/>
</dbReference>
<comment type="similarity">
    <text evidence="1 3">Belongs to the diaminopimelate epimerase family.</text>
</comment>
<dbReference type="PANTHER" id="PTHR31689:SF0">
    <property type="entry name" value="DIAMINOPIMELATE EPIMERASE"/>
    <property type="match status" value="1"/>
</dbReference>
<dbReference type="SUPFAM" id="SSF54506">
    <property type="entry name" value="Diaminopimelate epimerase-like"/>
    <property type="match status" value="2"/>
</dbReference>
<evidence type="ECO:0000313" key="6">
    <source>
        <dbReference type="Proteomes" id="UP001325680"/>
    </source>
</evidence>
<feature type="binding site" evidence="3">
    <location>
        <begin position="197"/>
        <end position="198"/>
    </location>
    <ligand>
        <name>substrate</name>
    </ligand>
</feature>
<feature type="site" description="Could be important to modulate the pK values of the two catalytic cysteine residues" evidence="3">
    <location>
        <position position="136"/>
    </location>
</feature>
<protein>
    <recommendedName>
        <fullName evidence="3 4">Diaminopimelate epimerase</fullName>
        <shortName evidence="3">DAP epimerase</shortName>
        <ecNumber evidence="3 4">5.1.1.7</ecNumber>
    </recommendedName>
    <alternativeName>
        <fullName evidence="3">PLP-independent amino acid racemase</fullName>
    </alternativeName>
</protein>
<proteinExistence type="inferred from homology"/>
<dbReference type="PANTHER" id="PTHR31689">
    <property type="entry name" value="DIAMINOPIMELATE EPIMERASE, CHLOROPLASTIC"/>
    <property type="match status" value="1"/>
</dbReference>
<feature type="binding site" evidence="3">
    <location>
        <position position="168"/>
    </location>
    <ligand>
        <name>substrate</name>
    </ligand>
</feature>
<comment type="subunit">
    <text evidence="3">Homodimer.</text>
</comment>
<evidence type="ECO:0000256" key="4">
    <source>
        <dbReference type="NCBIfam" id="TIGR00652"/>
    </source>
</evidence>
<feature type="site" description="Could be important to modulate the pK values of the two catalytic cysteine residues" evidence="3">
    <location>
        <position position="186"/>
    </location>
</feature>
<feature type="active site" description="Proton donor" evidence="3">
    <location>
        <position position="72"/>
    </location>
</feature>
<evidence type="ECO:0000256" key="1">
    <source>
        <dbReference type="ARBA" id="ARBA00010219"/>
    </source>
</evidence>
<dbReference type="NCBIfam" id="TIGR00652">
    <property type="entry name" value="DapF"/>
    <property type="match status" value="1"/>
</dbReference>